<evidence type="ECO:0000256" key="2">
    <source>
        <dbReference type="SAM" id="Phobius"/>
    </source>
</evidence>
<dbReference type="PANTHER" id="PTHR35041">
    <property type="entry name" value="MEDIATOR OF RNA POLYMERASE II TRANSCRIPTION SUBUNIT 1"/>
    <property type="match status" value="1"/>
</dbReference>
<dbReference type="PANTHER" id="PTHR35041:SF6">
    <property type="entry name" value="FORMYLMETHIONINE DEFORMYLASE-LIKE PROTEIN-RELATED"/>
    <property type="match status" value="1"/>
</dbReference>
<proteinExistence type="predicted"/>
<dbReference type="STRING" id="1392247.A0A3N4KHW7"/>
<feature type="transmembrane region" description="Helical" evidence="2">
    <location>
        <begin position="228"/>
        <end position="250"/>
    </location>
</feature>
<dbReference type="Proteomes" id="UP000277580">
    <property type="component" value="Unassembled WGS sequence"/>
</dbReference>
<evidence type="ECO:0000313" key="3">
    <source>
        <dbReference type="EMBL" id="RPB08998.1"/>
    </source>
</evidence>
<dbReference type="InParanoid" id="A0A3N4KHW7"/>
<dbReference type="OrthoDB" id="5340195at2759"/>
<keyword evidence="4" id="KW-1185">Reference proteome</keyword>
<dbReference type="EMBL" id="ML119156">
    <property type="protein sequence ID" value="RPB08998.1"/>
    <property type="molecule type" value="Genomic_DNA"/>
</dbReference>
<name>A0A3N4KHW7_9PEZI</name>
<gene>
    <name evidence="3" type="ORF">P167DRAFT_548400</name>
</gene>
<keyword evidence="2" id="KW-0472">Membrane</keyword>
<dbReference type="AlphaFoldDB" id="A0A3N4KHW7"/>
<keyword evidence="2" id="KW-0812">Transmembrane</keyword>
<evidence type="ECO:0000313" key="4">
    <source>
        <dbReference type="Proteomes" id="UP000277580"/>
    </source>
</evidence>
<reference evidence="3 4" key="1">
    <citation type="journal article" date="2018" name="Nat. Ecol. Evol.">
        <title>Pezizomycetes genomes reveal the molecular basis of ectomycorrhizal truffle lifestyle.</title>
        <authorList>
            <person name="Murat C."/>
            <person name="Payen T."/>
            <person name="Noel B."/>
            <person name="Kuo A."/>
            <person name="Morin E."/>
            <person name="Chen J."/>
            <person name="Kohler A."/>
            <person name="Krizsan K."/>
            <person name="Balestrini R."/>
            <person name="Da Silva C."/>
            <person name="Montanini B."/>
            <person name="Hainaut M."/>
            <person name="Levati E."/>
            <person name="Barry K.W."/>
            <person name="Belfiori B."/>
            <person name="Cichocki N."/>
            <person name="Clum A."/>
            <person name="Dockter R.B."/>
            <person name="Fauchery L."/>
            <person name="Guy J."/>
            <person name="Iotti M."/>
            <person name="Le Tacon F."/>
            <person name="Lindquist E.A."/>
            <person name="Lipzen A."/>
            <person name="Malagnac F."/>
            <person name="Mello A."/>
            <person name="Molinier V."/>
            <person name="Miyauchi S."/>
            <person name="Poulain J."/>
            <person name="Riccioni C."/>
            <person name="Rubini A."/>
            <person name="Sitrit Y."/>
            <person name="Splivallo R."/>
            <person name="Traeger S."/>
            <person name="Wang M."/>
            <person name="Zifcakova L."/>
            <person name="Wipf D."/>
            <person name="Zambonelli A."/>
            <person name="Paolocci F."/>
            <person name="Nowrousian M."/>
            <person name="Ottonello S."/>
            <person name="Baldrian P."/>
            <person name="Spatafora J.W."/>
            <person name="Henrissat B."/>
            <person name="Nagy L.G."/>
            <person name="Aury J.M."/>
            <person name="Wincker P."/>
            <person name="Grigoriev I.V."/>
            <person name="Bonfante P."/>
            <person name="Martin F.M."/>
        </authorList>
    </citation>
    <scope>NUCLEOTIDE SEQUENCE [LARGE SCALE GENOMIC DNA]</scope>
    <source>
        <strain evidence="3 4">CCBAS932</strain>
    </source>
</reference>
<keyword evidence="2" id="KW-1133">Transmembrane helix</keyword>
<feature type="transmembrane region" description="Helical" evidence="2">
    <location>
        <begin position="123"/>
        <end position="143"/>
    </location>
</feature>
<feature type="transmembrane region" description="Helical" evidence="2">
    <location>
        <begin position="574"/>
        <end position="596"/>
    </location>
</feature>
<accession>A0A3N4KHW7</accession>
<feature type="region of interest" description="Disordered" evidence="1">
    <location>
        <begin position="85"/>
        <end position="104"/>
    </location>
</feature>
<sequence>MSHQLLLFTYTSYVSDMPIIKSPKISIDDPFAYNSASTSPNGDNDDIPLKTLTLPSKTGRITTFESRYLKHSGSNSSLSRTWLASSGDLQPASPHPLKSVSTPTDSDGNALIAPWGIHWRTPIAMVGLFLVGLGTAIAHHYYYNFLHATPAGTAAAQEWVNRIGTGLAFLSRAALSGVIEIARKQWVWVTLREKSMSLMGINSMFGAGTDPLNFLSWEMISRAKFNTFLAMVIWSLPVVAIFTPTTISVFSSGQEKVGECVVPSLSFNFGAEPLDGLRWYNLSNGTTLGDIFEEVYHNPSPRASSIFTTAAFSGQALVAADTVLEEDCGEMCTYSIQFTGPAVNCTEQAFWEVDDPLSNTTVPRQSKDGLSPVFSAARAEKVWNQLLVGNLRAPGDETEDSDTWEWHGYSCVNSIAQYSVTININDGRMRKPTIDAVKLLYPVTEEPSFNTTYSRIHISNWALFDTLVDILAGDVSTGISHFNYSMDGIEYFKSAQEMRITQTKVLSTSLASPKSTTNNMKTVANLAPAIEAMAQNMVVSLLSDRTLIYATNITTRCRSTEFQNIYTYNWEKLVGVYTAGVFFALAIGMLGFVALAKNGVVSDDSFSTFLLTTRNPTLDRLAAGACLGGEPLPRELQRLKFRASKPLLCTLYAENQL</sequence>
<organism evidence="3 4">
    <name type="scientific">Morchella conica CCBAS932</name>
    <dbReference type="NCBI Taxonomy" id="1392247"/>
    <lineage>
        <taxon>Eukaryota</taxon>
        <taxon>Fungi</taxon>
        <taxon>Dikarya</taxon>
        <taxon>Ascomycota</taxon>
        <taxon>Pezizomycotina</taxon>
        <taxon>Pezizomycetes</taxon>
        <taxon>Pezizales</taxon>
        <taxon>Morchellaceae</taxon>
        <taxon>Morchella</taxon>
    </lineage>
</organism>
<protein>
    <submittedName>
        <fullName evidence="3">Uncharacterized protein</fullName>
    </submittedName>
</protein>
<evidence type="ECO:0000256" key="1">
    <source>
        <dbReference type="SAM" id="MobiDB-lite"/>
    </source>
</evidence>